<dbReference type="EMBL" id="FNEM01000005">
    <property type="protein sequence ID" value="SDJ10711.1"/>
    <property type="molecule type" value="Genomic_DNA"/>
</dbReference>
<dbReference type="Pfam" id="PF06892">
    <property type="entry name" value="Phage_CP76"/>
    <property type="match status" value="1"/>
</dbReference>
<dbReference type="Proteomes" id="UP000199527">
    <property type="component" value="Unassembled WGS sequence"/>
</dbReference>
<protein>
    <submittedName>
        <fullName evidence="1">Uncharacterized protein</fullName>
    </submittedName>
</protein>
<evidence type="ECO:0000313" key="2">
    <source>
        <dbReference type="Proteomes" id="UP000199527"/>
    </source>
</evidence>
<keyword evidence="2" id="KW-1185">Reference proteome</keyword>
<gene>
    <name evidence="1" type="ORF">SAMN04488540_10524</name>
</gene>
<dbReference type="GO" id="GO:0003677">
    <property type="term" value="F:DNA binding"/>
    <property type="evidence" value="ECO:0007669"/>
    <property type="project" value="InterPro"/>
</dbReference>
<proteinExistence type="predicted"/>
<evidence type="ECO:0000313" key="1">
    <source>
        <dbReference type="EMBL" id="SDJ10711.1"/>
    </source>
</evidence>
<sequence length="171" mass="19788">MSEAQLLQLQKLIHAQSKTMGIDHLYSVVEAHFRQHHGRSIKKSTFHNKINPDRTEHKLNIEEFSLLLMALKEQNLHAPILEEFMSLYHMRPEYLHTQSSTKEHNYKSFMGDWMDLNKEHGDVQVALTSALNDYKITEHELNGIKVELSEHIQALTTLRAALDHVAGKTLI</sequence>
<dbReference type="InterPro" id="IPR009679">
    <property type="entry name" value="Phage_186_CII-like"/>
</dbReference>
<name>A0A1G8R190_9GAMM</name>
<reference evidence="2" key="1">
    <citation type="submission" date="2016-10" db="EMBL/GenBank/DDBJ databases">
        <authorList>
            <person name="Varghese N."/>
            <person name="Submissions S."/>
        </authorList>
    </citation>
    <scope>NUCLEOTIDE SEQUENCE [LARGE SCALE GENOMIC DNA]</scope>
    <source>
        <strain evidence="2">DSM 23317</strain>
    </source>
</reference>
<organism evidence="1 2">
    <name type="scientific">Ferrimonas sediminum</name>
    <dbReference type="NCBI Taxonomy" id="718193"/>
    <lineage>
        <taxon>Bacteria</taxon>
        <taxon>Pseudomonadati</taxon>
        <taxon>Pseudomonadota</taxon>
        <taxon>Gammaproteobacteria</taxon>
        <taxon>Alteromonadales</taxon>
        <taxon>Ferrimonadaceae</taxon>
        <taxon>Ferrimonas</taxon>
    </lineage>
</organism>
<dbReference type="OrthoDB" id="6398966at2"/>
<dbReference type="AlphaFoldDB" id="A0A1G8R190"/>
<dbReference type="RefSeq" id="WP_090364484.1">
    <property type="nucleotide sequence ID" value="NZ_FNEM01000005.1"/>
</dbReference>
<accession>A0A1G8R190</accession>